<dbReference type="Gramene" id="OGLUM03G23120.2">
    <property type="protein sequence ID" value="OGLUM03G23120.2"/>
    <property type="gene ID" value="OGLUM03G23120"/>
</dbReference>
<dbReference type="AlphaFoldDB" id="A0A0D9Z990"/>
<dbReference type="Proteomes" id="UP000026961">
    <property type="component" value="Chromosome 3"/>
</dbReference>
<proteinExistence type="predicted"/>
<name>A0A0D9Z990_9ORYZ</name>
<dbReference type="HOGENOM" id="CLU_162291_0_0_1"/>
<sequence>MGYGPTQHILQRMEDNMMYPIKDQETMLVVAMDMNRQQDTGYRIEIQVSGLSGARCSLVMYVFDVRDSTSAHPKRSLGRRRRLVAAVDWYAYFREHMKDTNMTLAQFP</sequence>
<reference evidence="1" key="1">
    <citation type="submission" date="2015-04" db="UniProtKB">
        <authorList>
            <consortium name="EnsemblPlants"/>
        </authorList>
    </citation>
    <scope>IDENTIFICATION</scope>
</reference>
<accession>A0A0D9Z990</accession>
<keyword evidence="2" id="KW-1185">Reference proteome</keyword>
<reference evidence="1" key="2">
    <citation type="submission" date="2018-05" db="EMBL/GenBank/DDBJ databases">
        <title>OgluRS3 (Oryza glumaepatula Reference Sequence Version 3).</title>
        <authorList>
            <person name="Zhang J."/>
            <person name="Kudrna D."/>
            <person name="Lee S."/>
            <person name="Talag J."/>
            <person name="Welchert J."/>
            <person name="Wing R.A."/>
        </authorList>
    </citation>
    <scope>NUCLEOTIDE SEQUENCE [LARGE SCALE GENOMIC DNA]</scope>
</reference>
<organism evidence="1">
    <name type="scientific">Oryza glumipatula</name>
    <dbReference type="NCBI Taxonomy" id="40148"/>
    <lineage>
        <taxon>Eukaryota</taxon>
        <taxon>Viridiplantae</taxon>
        <taxon>Streptophyta</taxon>
        <taxon>Embryophyta</taxon>
        <taxon>Tracheophyta</taxon>
        <taxon>Spermatophyta</taxon>
        <taxon>Magnoliopsida</taxon>
        <taxon>Liliopsida</taxon>
        <taxon>Poales</taxon>
        <taxon>Poaceae</taxon>
        <taxon>BOP clade</taxon>
        <taxon>Oryzoideae</taxon>
        <taxon>Oryzeae</taxon>
        <taxon>Oryzinae</taxon>
        <taxon>Oryza</taxon>
    </lineage>
</organism>
<evidence type="ECO:0000313" key="2">
    <source>
        <dbReference type="Proteomes" id="UP000026961"/>
    </source>
</evidence>
<protein>
    <submittedName>
        <fullName evidence="1">Uncharacterized protein</fullName>
    </submittedName>
</protein>
<dbReference type="EnsemblPlants" id="OGLUM03G23120.2">
    <property type="protein sequence ID" value="OGLUM03G23120.2"/>
    <property type="gene ID" value="OGLUM03G23120"/>
</dbReference>
<evidence type="ECO:0000313" key="1">
    <source>
        <dbReference type="EnsemblPlants" id="OGLUM03G23120.2"/>
    </source>
</evidence>